<reference evidence="3" key="1">
    <citation type="submission" date="2022-01" db="EMBL/GenBank/DDBJ databases">
        <authorList>
            <person name="Braso-Vives M."/>
        </authorList>
    </citation>
    <scope>NUCLEOTIDE SEQUENCE</scope>
</reference>
<feature type="region of interest" description="Disordered" evidence="2">
    <location>
        <begin position="314"/>
        <end position="347"/>
    </location>
</feature>
<dbReference type="InterPro" id="IPR035976">
    <property type="entry name" value="Sushi/SCR/CCP_sf"/>
</dbReference>
<feature type="region of interest" description="Disordered" evidence="2">
    <location>
        <begin position="536"/>
        <end position="555"/>
    </location>
</feature>
<dbReference type="GO" id="GO:0003713">
    <property type="term" value="F:transcription coactivator activity"/>
    <property type="evidence" value="ECO:0007669"/>
    <property type="project" value="TreeGrafter"/>
</dbReference>
<feature type="region of interest" description="Disordered" evidence="2">
    <location>
        <begin position="261"/>
        <end position="289"/>
    </location>
</feature>
<evidence type="ECO:0000313" key="4">
    <source>
        <dbReference type="Proteomes" id="UP000838412"/>
    </source>
</evidence>
<dbReference type="EMBL" id="OV696689">
    <property type="protein sequence ID" value="CAH1263817.1"/>
    <property type="molecule type" value="Genomic_DNA"/>
</dbReference>
<feature type="region of interest" description="Disordered" evidence="2">
    <location>
        <begin position="378"/>
        <end position="408"/>
    </location>
</feature>
<dbReference type="SUPFAM" id="SSF57535">
    <property type="entry name" value="Complement control module/SCR domain"/>
    <property type="match status" value="1"/>
</dbReference>
<feature type="compositionally biased region" description="Basic and acidic residues" evidence="2">
    <location>
        <begin position="539"/>
        <end position="549"/>
    </location>
</feature>
<dbReference type="AlphaFoldDB" id="A0A8K0ERN0"/>
<dbReference type="PANTHER" id="PTHR23202">
    <property type="entry name" value="WASP INTERACTING PROTEIN-RELATED"/>
    <property type="match status" value="1"/>
</dbReference>
<gene>
    <name evidence="3" type="primary">Hypp2772</name>
    <name evidence="3" type="ORF">BLAG_LOCUS18386</name>
</gene>
<evidence type="ECO:0000256" key="1">
    <source>
        <dbReference type="ARBA" id="ARBA00023157"/>
    </source>
</evidence>
<feature type="compositionally biased region" description="Basic and acidic residues" evidence="2">
    <location>
        <begin position="82"/>
        <end position="91"/>
    </location>
</feature>
<evidence type="ECO:0000256" key="2">
    <source>
        <dbReference type="SAM" id="MobiDB-lite"/>
    </source>
</evidence>
<accession>A0A8K0ERN0</accession>
<feature type="compositionally biased region" description="Basic and acidic residues" evidence="2">
    <location>
        <begin position="271"/>
        <end position="288"/>
    </location>
</feature>
<keyword evidence="1" id="KW-1015">Disulfide bond</keyword>
<sequence>MSGISDGPGRVPNPPAPPPMEFLTSGISGFPEREVSQASPRPLLDLVGTGAMQPVPDPNRQYTVMSVHATKGSNLSQKKTVTRPEEGKGDSTTEEFETKSAALHTDIPEPPPLPALKYSVPKPYVRHETTFEHEIAQKAKRFYYRRELSIQLRQERKDLTDFLLQLEENEPKFSPKEREELKAKTNQEIDQIDTCISKLLMTTSLRNLVEDTGSECSDESLKPGEIVWSTDEFHTAPGSIKSDSQLSVYLGCQSSDELPKTEQNQLSLCPDTDHGEDTGSECSDKSLEPGEIIVQTVPESIKSDSQLSAYLGRQSSDELPKTEQNQLSLCPDTDHGEDTGSECSDESLEPGEIIVQTVPESIKSDSQLSAYLGCQSSDELPKTEQNQLSLCPDTDHGEDSGSECSDESLEPGEIIVSTDKFQTAPPSIQSNSLLSVYLGRKFSDELPKTEQNQLSLCPDTDHGESAWFECDNNYHVVHGENTPCCMTDHAHRWTYKPTRFTCESCDASLLMKYHLETDSDEEEGEMKDEHVRVPVPICHRKEPGHDHNWTYDPPE</sequence>
<keyword evidence="4" id="KW-1185">Reference proteome</keyword>
<dbReference type="Proteomes" id="UP000838412">
    <property type="component" value="Chromosome 4"/>
</dbReference>
<dbReference type="GO" id="GO:0001097">
    <property type="term" value="F:TFIIH-class transcription factor complex binding"/>
    <property type="evidence" value="ECO:0007669"/>
    <property type="project" value="TreeGrafter"/>
</dbReference>
<evidence type="ECO:0000313" key="3">
    <source>
        <dbReference type="EMBL" id="CAH1263817.1"/>
    </source>
</evidence>
<proteinExistence type="predicted"/>
<dbReference type="GO" id="GO:0070847">
    <property type="term" value="C:core mediator complex"/>
    <property type="evidence" value="ECO:0007669"/>
    <property type="project" value="TreeGrafter"/>
</dbReference>
<feature type="compositionally biased region" description="Polar residues" evidence="2">
    <location>
        <begin position="378"/>
        <end position="389"/>
    </location>
</feature>
<name>A0A8K0ERN0_BRALA</name>
<feature type="compositionally biased region" description="Pro residues" evidence="2">
    <location>
        <begin position="11"/>
        <end position="20"/>
    </location>
</feature>
<protein>
    <submittedName>
        <fullName evidence="3">Hypp2772 protein</fullName>
    </submittedName>
</protein>
<dbReference type="PANTHER" id="PTHR23202:SF119">
    <property type="entry name" value="TWENTY-FOUR, ISOFORM B"/>
    <property type="match status" value="1"/>
</dbReference>
<feature type="region of interest" description="Disordered" evidence="2">
    <location>
        <begin position="1"/>
        <end position="99"/>
    </location>
</feature>
<dbReference type="GO" id="GO:0001095">
    <property type="term" value="F:TFIIE-class transcription factor complex binding"/>
    <property type="evidence" value="ECO:0007669"/>
    <property type="project" value="TreeGrafter"/>
</dbReference>
<organism evidence="3 4">
    <name type="scientific">Branchiostoma lanceolatum</name>
    <name type="common">Common lancelet</name>
    <name type="synonym">Amphioxus lanceolatum</name>
    <dbReference type="NCBI Taxonomy" id="7740"/>
    <lineage>
        <taxon>Eukaryota</taxon>
        <taxon>Metazoa</taxon>
        <taxon>Chordata</taxon>
        <taxon>Cephalochordata</taxon>
        <taxon>Leptocardii</taxon>
        <taxon>Amphioxiformes</taxon>
        <taxon>Branchiostomatidae</taxon>
        <taxon>Branchiostoma</taxon>
    </lineage>
</organism>
<dbReference type="GO" id="GO:0061629">
    <property type="term" value="F:RNA polymerase II-specific DNA-binding transcription factor binding"/>
    <property type="evidence" value="ECO:0007669"/>
    <property type="project" value="TreeGrafter"/>
</dbReference>